<name>A0A1L7AHC5_9PROT</name>
<organism evidence="1 2">
    <name type="scientific">Roseomonas gilardii</name>
    <dbReference type="NCBI Taxonomy" id="257708"/>
    <lineage>
        <taxon>Bacteria</taxon>
        <taxon>Pseudomonadati</taxon>
        <taxon>Pseudomonadota</taxon>
        <taxon>Alphaproteobacteria</taxon>
        <taxon>Acetobacterales</taxon>
        <taxon>Roseomonadaceae</taxon>
        <taxon>Roseomonas</taxon>
    </lineage>
</organism>
<proteinExistence type="predicted"/>
<gene>
    <name evidence="1" type="ORF">RGI145_14775</name>
</gene>
<evidence type="ECO:0000313" key="1">
    <source>
        <dbReference type="EMBL" id="APT58184.1"/>
    </source>
</evidence>
<dbReference type="KEGG" id="rgi:RGI145_14775"/>
<dbReference type="EMBL" id="CP015583">
    <property type="protein sequence ID" value="APT58184.1"/>
    <property type="molecule type" value="Genomic_DNA"/>
</dbReference>
<evidence type="ECO:0000313" key="2">
    <source>
        <dbReference type="Proteomes" id="UP000185494"/>
    </source>
</evidence>
<sequence length="156" mass="16475">MAKKCGCSTPSRDVNAKTLAARAMKLALSLPDDVTCQKSFTPPEAEFLSALRDLAADYSLAAQWTESEARSHYEAMRFADAAMGYAFAARVNNGSGGDSPSCTSRCVTEKDNCRTGCDNDADAGYFCYFDCRLAYMACLAGCVRGGTSGGNGPVIA</sequence>
<accession>A0A1L7AHC5</accession>
<protein>
    <submittedName>
        <fullName evidence="1">Uncharacterized protein</fullName>
    </submittedName>
</protein>
<dbReference type="Proteomes" id="UP000185494">
    <property type="component" value="Chromosome 1"/>
</dbReference>
<dbReference type="RefSeq" id="WP_075798958.1">
    <property type="nucleotide sequence ID" value="NZ_CP015583.1"/>
</dbReference>
<dbReference type="AlphaFoldDB" id="A0A1L7AHC5"/>
<reference evidence="1 2" key="1">
    <citation type="submission" date="2016-05" db="EMBL/GenBank/DDBJ databases">
        <title>Complete Genome and Methylome Analysis of Psychrotrophic Bacterial Isolates from Antarctic Lake Untersee.</title>
        <authorList>
            <person name="Fomenkov A."/>
            <person name="Akimov V.N."/>
            <person name="Vasilyeva L.V."/>
            <person name="Andersen D."/>
            <person name="Vincze T."/>
            <person name="Roberts R.J."/>
        </authorList>
    </citation>
    <scope>NUCLEOTIDE SEQUENCE [LARGE SCALE GENOMIC DNA]</scope>
    <source>
        <strain evidence="1 2">U14-5</strain>
    </source>
</reference>